<accession>A0A7R9CR17</accession>
<feature type="compositionally biased region" description="Polar residues" evidence="10">
    <location>
        <begin position="278"/>
        <end position="290"/>
    </location>
</feature>
<keyword evidence="6" id="KW-0238">DNA-binding</keyword>
<dbReference type="GO" id="GO:0043565">
    <property type="term" value="F:sequence-specific DNA binding"/>
    <property type="evidence" value="ECO:0007669"/>
    <property type="project" value="InterPro"/>
</dbReference>
<dbReference type="CDD" id="cd07168">
    <property type="entry name" value="NR_DBD_DHR4_like"/>
    <property type="match status" value="1"/>
</dbReference>
<dbReference type="GO" id="GO:0008270">
    <property type="term" value="F:zinc ion binding"/>
    <property type="evidence" value="ECO:0007669"/>
    <property type="project" value="UniProtKB-KW"/>
</dbReference>
<evidence type="ECO:0000256" key="10">
    <source>
        <dbReference type="SAM" id="MobiDB-lite"/>
    </source>
</evidence>
<dbReference type="InterPro" id="IPR013088">
    <property type="entry name" value="Znf_NHR/GATA"/>
</dbReference>
<dbReference type="FunFam" id="1.10.565.10:FF:000034">
    <property type="entry name" value="Hormone receptor 4, isoform J"/>
    <property type="match status" value="1"/>
</dbReference>
<dbReference type="PRINTS" id="PR00398">
    <property type="entry name" value="STRDHORMONER"/>
</dbReference>
<dbReference type="Pfam" id="PF00105">
    <property type="entry name" value="zf-C4"/>
    <property type="match status" value="1"/>
</dbReference>
<dbReference type="InterPro" id="IPR001628">
    <property type="entry name" value="Znf_hrmn_rcpt"/>
</dbReference>
<dbReference type="SMART" id="SM00430">
    <property type="entry name" value="HOLI"/>
    <property type="match status" value="1"/>
</dbReference>
<dbReference type="GO" id="GO:0005634">
    <property type="term" value="C:nucleus"/>
    <property type="evidence" value="ECO:0007669"/>
    <property type="project" value="UniProtKB-SubCell"/>
</dbReference>
<feature type="compositionally biased region" description="Polar residues" evidence="10">
    <location>
        <begin position="300"/>
        <end position="310"/>
    </location>
</feature>
<proteinExistence type="predicted"/>
<organism evidence="13">
    <name type="scientific">Timema cristinae</name>
    <name type="common">Walking stick</name>
    <dbReference type="NCBI Taxonomy" id="61476"/>
    <lineage>
        <taxon>Eukaryota</taxon>
        <taxon>Metazoa</taxon>
        <taxon>Ecdysozoa</taxon>
        <taxon>Arthropoda</taxon>
        <taxon>Hexapoda</taxon>
        <taxon>Insecta</taxon>
        <taxon>Pterygota</taxon>
        <taxon>Neoptera</taxon>
        <taxon>Polyneoptera</taxon>
        <taxon>Phasmatodea</taxon>
        <taxon>Timematodea</taxon>
        <taxon>Timematoidea</taxon>
        <taxon>Timematidae</taxon>
        <taxon>Timema</taxon>
    </lineage>
</organism>
<feature type="region of interest" description="Disordered" evidence="10">
    <location>
        <begin position="677"/>
        <end position="696"/>
    </location>
</feature>
<dbReference type="SUPFAM" id="SSF48508">
    <property type="entry name" value="Nuclear receptor ligand-binding domain"/>
    <property type="match status" value="1"/>
</dbReference>
<evidence type="ECO:0000256" key="4">
    <source>
        <dbReference type="ARBA" id="ARBA00022833"/>
    </source>
</evidence>
<keyword evidence="5" id="KW-0805">Transcription regulation</keyword>
<dbReference type="PROSITE" id="PS51030">
    <property type="entry name" value="NUCLEAR_REC_DBD_2"/>
    <property type="match status" value="1"/>
</dbReference>
<evidence type="ECO:0000256" key="1">
    <source>
        <dbReference type="ARBA" id="ARBA00004123"/>
    </source>
</evidence>
<evidence type="ECO:0000259" key="11">
    <source>
        <dbReference type="PROSITE" id="PS51030"/>
    </source>
</evidence>
<feature type="compositionally biased region" description="Polar residues" evidence="10">
    <location>
        <begin position="426"/>
        <end position="438"/>
    </location>
</feature>
<keyword evidence="2" id="KW-0479">Metal-binding</keyword>
<dbReference type="GO" id="GO:0035556">
    <property type="term" value="P:intracellular signal transduction"/>
    <property type="evidence" value="ECO:0007669"/>
    <property type="project" value="UniProtKB-ARBA"/>
</dbReference>
<dbReference type="EMBL" id="OC318106">
    <property type="protein sequence ID" value="CAD7400577.1"/>
    <property type="molecule type" value="Genomic_DNA"/>
</dbReference>
<evidence type="ECO:0000256" key="5">
    <source>
        <dbReference type="ARBA" id="ARBA00023015"/>
    </source>
</evidence>
<dbReference type="SMART" id="SM00399">
    <property type="entry name" value="ZnF_C4"/>
    <property type="match status" value="1"/>
</dbReference>
<keyword evidence="7" id="KW-0804">Transcription</keyword>
<evidence type="ECO:0000256" key="3">
    <source>
        <dbReference type="ARBA" id="ARBA00022771"/>
    </source>
</evidence>
<feature type="compositionally biased region" description="Low complexity" evidence="10">
    <location>
        <begin position="594"/>
        <end position="603"/>
    </location>
</feature>
<dbReference type="InterPro" id="IPR000536">
    <property type="entry name" value="Nucl_hrmn_rcpt_lig-bd"/>
</dbReference>
<keyword evidence="3" id="KW-0863">Zinc-finger</keyword>
<dbReference type="GO" id="GO:0003700">
    <property type="term" value="F:DNA-binding transcription factor activity"/>
    <property type="evidence" value="ECO:0007669"/>
    <property type="project" value="InterPro"/>
</dbReference>
<dbReference type="InterPro" id="IPR050200">
    <property type="entry name" value="Nuclear_hormone_rcpt_NR3"/>
</dbReference>
<dbReference type="AlphaFoldDB" id="A0A7R9CR17"/>
<dbReference type="Gene3D" id="3.30.50.10">
    <property type="entry name" value="Erythroid Transcription Factor GATA-1, subunit A"/>
    <property type="match status" value="1"/>
</dbReference>
<dbReference type="SUPFAM" id="SSF57716">
    <property type="entry name" value="Glucocorticoid receptor-like (DNA-binding domain)"/>
    <property type="match status" value="1"/>
</dbReference>
<feature type="region of interest" description="Disordered" evidence="10">
    <location>
        <begin position="594"/>
        <end position="613"/>
    </location>
</feature>
<dbReference type="FunFam" id="3.30.50.10:FF:000006">
    <property type="entry name" value="Nuclear receptor subfamily 5 group A member"/>
    <property type="match status" value="1"/>
</dbReference>
<evidence type="ECO:0000313" key="13">
    <source>
        <dbReference type="EMBL" id="CAD7400577.1"/>
    </source>
</evidence>
<feature type="region of interest" description="Disordered" evidence="10">
    <location>
        <begin position="236"/>
        <end position="438"/>
    </location>
</feature>
<dbReference type="Gene3D" id="1.10.565.10">
    <property type="entry name" value="Retinoid X Receptor"/>
    <property type="match status" value="1"/>
</dbReference>
<feature type="domain" description="Nuclear receptor" evidence="11">
    <location>
        <begin position="702"/>
        <end position="777"/>
    </location>
</feature>
<feature type="compositionally biased region" description="Basic and acidic residues" evidence="10">
    <location>
        <begin position="334"/>
        <end position="347"/>
    </location>
</feature>
<keyword evidence="9" id="KW-0539">Nucleus</keyword>
<sequence length="1143" mass="125154">MSAVTARRRYTQRYVDVPSYPEEEIPAQELLRGPEELLYGRSWSKRTDRNATGGGRITAGLTVPMTSQAGLWLPHAGLRGVFWNNLGQHVPVESATFTTEFSTIRPTITAKITKTSSSYLSQWPHGIMTLTSAPCELDTMSLFQDLKLKRRKVDSRCSSDGIMTLTSAPCELDTMSLFQDLKLKRRKVDSRCSSDVENYLEKITLITSDRDSNLELPVIGTPVDCESSALDRVTAEVGESVADTSTSSPDMVGPVSPCVKTERDSVRSSPSPAHKDSASTGYQRQTNQQDGWKEGEKPHSGTTLPSSSIDPKSDMLSSDLILPFRTSPDSVLGESRREEEMRPHRGYEGPTETGEEHRLMLSPGQFLCLDPPPSKGRASSEPAPPDRGPVTEEEGGEARGGGPQVKEGGNSVFDGGGGGCEGRQWHSPSPLSLQHQQRLQMERVNTVVVSRQGPSPGPGPQMRPNVVVTSPGVTVTSPPTFWVPSPGSGGVGAQCRINGVRPELIGGGVPPHGGPSPGLSLLHHGDLKASMAVSHVQARPGQGGVGCPPSSSGSLRAAPTVIMGEAGGVRTMIWSQPAPESPQQHMVAASTSSSCWSTSSSASSGGGNGGNEESAAAQLLLNLGQEHHHHVAPRPQAPPLNMERLWAGDLTQLPASQQIQALNLTSVPWQHRNGGGEVVGGGVKPPAVPSHPSEEAEEDEQPMICMICEDKATGLHYGIITCEGCKGFFKRTVQNRRVYTCVADGNCEITKAQRNRCQYCRFKKCIEQGMVLQAVREDRMPGGRNSGAVYNLYKVKYKKHKKNPKNGQVKGSPVDRQHVPGQSKGMGPDHGIPSHIVNGIILKTALTNPSEVVHLRQRLDNAVSSSRDRMFPIESTLGMIQTLIDCDEFQDIATLRNLDELLDHKSDLSEKLCQIGDSIVYKLVQWTKRLPFYLELPVEIKYRPFTLFLHVEIKYRLFTLYLHVEVHTRLLTHKWHELLVLTTSAYQAIHGGHKMGSTGSDGPEADFAQEVANNLSTLQTCLTSMMGRPITMDQLRQDVGLMVEKITHVTLMFRRIKLRMEEYVCLKVITMLNQARGGSMELETIQDRYMSCLRSFVEHNSSQNPTRFHELLVRLPEVQSAAALLLESKMFYVPFLLNSAIQR</sequence>
<dbReference type="InterPro" id="IPR035500">
    <property type="entry name" value="NHR-like_dom_sf"/>
</dbReference>
<reference evidence="13" key="1">
    <citation type="submission" date="2020-11" db="EMBL/GenBank/DDBJ databases">
        <authorList>
            <person name="Tran Van P."/>
        </authorList>
    </citation>
    <scope>NUCLEOTIDE SEQUENCE</scope>
</reference>
<dbReference type="GO" id="GO:0006357">
    <property type="term" value="P:regulation of transcription by RNA polymerase II"/>
    <property type="evidence" value="ECO:0007669"/>
    <property type="project" value="UniProtKB-ARBA"/>
</dbReference>
<dbReference type="PROSITE" id="PS51843">
    <property type="entry name" value="NR_LBD"/>
    <property type="match status" value="1"/>
</dbReference>
<evidence type="ECO:0000256" key="9">
    <source>
        <dbReference type="ARBA" id="ARBA00023242"/>
    </source>
</evidence>
<evidence type="ECO:0000256" key="7">
    <source>
        <dbReference type="ARBA" id="ARBA00023163"/>
    </source>
</evidence>
<dbReference type="Pfam" id="PF00104">
    <property type="entry name" value="Hormone_recep"/>
    <property type="match status" value="1"/>
</dbReference>
<dbReference type="PROSITE" id="PS00031">
    <property type="entry name" value="NUCLEAR_REC_DBD_1"/>
    <property type="match status" value="1"/>
</dbReference>
<evidence type="ECO:0000256" key="6">
    <source>
        <dbReference type="ARBA" id="ARBA00023125"/>
    </source>
</evidence>
<comment type="subcellular location">
    <subcellularLocation>
        <location evidence="1">Nucleus</location>
    </subcellularLocation>
</comment>
<dbReference type="PANTHER" id="PTHR48092">
    <property type="entry name" value="KNIRPS-RELATED PROTEIN-RELATED"/>
    <property type="match status" value="1"/>
</dbReference>
<gene>
    <name evidence="13" type="ORF">TCEB3V08_LOCUS5589</name>
</gene>
<keyword evidence="8" id="KW-0675">Receptor</keyword>
<protein>
    <recommendedName>
        <fullName evidence="14">Hormone receptor 4</fullName>
    </recommendedName>
</protein>
<dbReference type="InterPro" id="IPR001723">
    <property type="entry name" value="Nuclear_hrmn_rcpt"/>
</dbReference>
<feature type="domain" description="NR LBD" evidence="12">
    <location>
        <begin position="875"/>
        <end position="1143"/>
    </location>
</feature>
<keyword evidence="4" id="KW-0862">Zinc</keyword>
<name>A0A7R9CR17_TIMCR</name>
<evidence type="ECO:0008006" key="14">
    <source>
        <dbReference type="Google" id="ProtNLM"/>
    </source>
</evidence>
<dbReference type="PRINTS" id="PR00047">
    <property type="entry name" value="STROIDFINGER"/>
</dbReference>
<evidence type="ECO:0000256" key="2">
    <source>
        <dbReference type="ARBA" id="ARBA00022723"/>
    </source>
</evidence>
<evidence type="ECO:0000256" key="8">
    <source>
        <dbReference type="ARBA" id="ARBA00023170"/>
    </source>
</evidence>
<evidence type="ECO:0000259" key="12">
    <source>
        <dbReference type="PROSITE" id="PS51843"/>
    </source>
</evidence>
<feature type="region of interest" description="Disordered" evidence="10">
    <location>
        <begin position="801"/>
        <end position="830"/>
    </location>
</feature>